<feature type="signal peptide" evidence="1">
    <location>
        <begin position="1"/>
        <end position="27"/>
    </location>
</feature>
<feature type="chain" id="PRO_5047334891" description="Lipoprotein" evidence="1">
    <location>
        <begin position="28"/>
        <end position="273"/>
    </location>
</feature>
<keyword evidence="1" id="KW-0732">Signal</keyword>
<evidence type="ECO:0000313" key="2">
    <source>
        <dbReference type="EMBL" id="MDL5032581.1"/>
    </source>
</evidence>
<dbReference type="Proteomes" id="UP001238603">
    <property type="component" value="Unassembled WGS sequence"/>
</dbReference>
<keyword evidence="3" id="KW-1185">Reference proteome</keyword>
<dbReference type="EMBL" id="JASVDS010000003">
    <property type="protein sequence ID" value="MDL5032581.1"/>
    <property type="molecule type" value="Genomic_DNA"/>
</dbReference>
<accession>A0ABT7LI93</accession>
<reference evidence="2 3" key="1">
    <citation type="submission" date="2023-06" db="EMBL/GenBank/DDBJ databases">
        <title>Pelomonas sp. APW6 16S ribosomal RNA gene genome sequencing and assembly.</title>
        <authorList>
            <person name="Woo H."/>
        </authorList>
    </citation>
    <scope>NUCLEOTIDE SEQUENCE [LARGE SCALE GENOMIC DNA]</scope>
    <source>
        <strain evidence="2 3">APW6</strain>
    </source>
</reference>
<name>A0ABT7LI93_9BURK</name>
<dbReference type="RefSeq" id="WP_285982674.1">
    <property type="nucleotide sequence ID" value="NZ_JASVDS010000003.1"/>
</dbReference>
<protein>
    <recommendedName>
        <fullName evidence="4">Lipoprotein</fullName>
    </recommendedName>
</protein>
<comment type="caution">
    <text evidence="2">The sequence shown here is derived from an EMBL/GenBank/DDBJ whole genome shotgun (WGS) entry which is preliminary data.</text>
</comment>
<proteinExistence type="predicted"/>
<evidence type="ECO:0000256" key="1">
    <source>
        <dbReference type="SAM" id="SignalP"/>
    </source>
</evidence>
<dbReference type="PROSITE" id="PS51257">
    <property type="entry name" value="PROKAR_LIPOPROTEIN"/>
    <property type="match status" value="1"/>
</dbReference>
<evidence type="ECO:0000313" key="3">
    <source>
        <dbReference type="Proteomes" id="UP001238603"/>
    </source>
</evidence>
<sequence length="273" mass="29117">MHSLRLTFSALALAALVGCGTMPSLQAARPASAQALHYGLARSEVVAKTDHMTQHLDEGKSVVYFQNQGGGGVALGLLGPLGVAANVKMIEGVTAGDVEKLKGRIQLDPQMALQQAAMDQNFVVQAAAVAGDVQVSPFVLVSKTNETTVHVSSVLLFEGMDGQSKWTRRYQYQLPGAYTLDELSTLSQAQLSGLQTASVNAYASLLRHVAGERDEAIAQERKITFKSAYMTPRFEFEMAGSLVGVKEGRVWVRTVGGVTAVDPASVQYQTSTN</sequence>
<organism evidence="2 3">
    <name type="scientific">Roseateles subflavus</name>
    <dbReference type="NCBI Taxonomy" id="3053353"/>
    <lineage>
        <taxon>Bacteria</taxon>
        <taxon>Pseudomonadati</taxon>
        <taxon>Pseudomonadota</taxon>
        <taxon>Betaproteobacteria</taxon>
        <taxon>Burkholderiales</taxon>
        <taxon>Sphaerotilaceae</taxon>
        <taxon>Roseateles</taxon>
    </lineage>
</organism>
<gene>
    <name evidence="2" type="ORF">QRD43_11770</name>
</gene>
<evidence type="ECO:0008006" key="4">
    <source>
        <dbReference type="Google" id="ProtNLM"/>
    </source>
</evidence>